<dbReference type="AlphaFoldDB" id="A0AAU8LVQ7"/>
<reference evidence="1" key="2">
    <citation type="submission" date="2024-06" db="EMBL/GenBank/DDBJ databases">
        <authorList>
            <person name="Plum-Jensen L.E."/>
            <person name="Schramm A."/>
            <person name="Marshall I.P.G."/>
        </authorList>
    </citation>
    <scope>NUCLEOTIDE SEQUENCE</scope>
    <source>
        <strain evidence="1">Rat1</strain>
    </source>
</reference>
<gene>
    <name evidence="1" type="ORF">Q3M24_00590</name>
</gene>
<accession>A0AAU8LVQ7</accession>
<sequence>MRRAYVVMALVLSFLFITILWGGGTALHAEEHTGPVSKQGKKWRIGYLEGNEKDEYADYLRAVVKGLIELDWVQPIFIPKNSSTLYLWKWISSNVQSEYIEFVDDAYWSGLHDEELRARNKRVAIERLNTVHDLDLMIAMGTYAGEDLANDLHHTATIVMNASNPIESKIVQGVEFSGRQHIHALVEPNRYKDQLELFHRTFKFRTLGIVYVDSPEGRAFSAIDDAKEVARKLEFSLEPCVIPSDRPDVLQRVAECHEILAPKIDAMYMTSHLGIQPEDMQGLIKPFLEYHIPTLSQAGDWEVEYGALMSMNRPDYADVGMFQAKVIAQIFHGVPPGEIIQIFQNPRDESIALNLKVAQRIKFNPAWQILAAAEPMYKDIKVVKSE</sequence>
<dbReference type="KEGG" id="eaj:Q3M24_00590"/>
<dbReference type="PANTHER" id="PTHR35271">
    <property type="entry name" value="ABC TRANSPORTER, SUBSTRATE-BINDING LIPOPROTEIN-RELATED"/>
    <property type="match status" value="1"/>
</dbReference>
<organism evidence="1">
    <name type="scientific">Candidatus Electrothrix aestuarii</name>
    <dbReference type="NCBI Taxonomy" id="3062594"/>
    <lineage>
        <taxon>Bacteria</taxon>
        <taxon>Pseudomonadati</taxon>
        <taxon>Thermodesulfobacteriota</taxon>
        <taxon>Desulfobulbia</taxon>
        <taxon>Desulfobulbales</taxon>
        <taxon>Desulfobulbaceae</taxon>
        <taxon>Candidatus Electrothrix</taxon>
    </lineage>
</organism>
<reference evidence="1" key="1">
    <citation type="journal article" date="2024" name="Syst. Appl. Microbiol.">
        <title>First single-strain enrichments of Electrothrix cable bacteria, description of E. aestuarii sp. nov. and E. rattekaaiensis sp. nov., and proposal of a cable bacteria taxonomy following the rules of the SeqCode.</title>
        <authorList>
            <person name="Plum-Jensen L.E."/>
            <person name="Schramm A."/>
            <person name="Marshall I.P.G."/>
        </authorList>
    </citation>
    <scope>NUCLEOTIDE SEQUENCE</scope>
    <source>
        <strain evidence="1">Rat1</strain>
    </source>
</reference>
<protein>
    <submittedName>
        <fullName evidence="1">ABC transporter substrate binding protein</fullName>
    </submittedName>
</protein>
<dbReference type="Gene3D" id="3.40.50.2300">
    <property type="match status" value="2"/>
</dbReference>
<dbReference type="PANTHER" id="PTHR35271:SF1">
    <property type="entry name" value="ABC TRANSPORTER, SUBSTRATE-BINDING LIPOPROTEIN"/>
    <property type="match status" value="1"/>
</dbReference>
<name>A0AAU8LVQ7_9BACT</name>
<dbReference type="InterPro" id="IPR007487">
    <property type="entry name" value="ABC_transpt-TYRBP-like"/>
</dbReference>
<proteinExistence type="predicted"/>
<evidence type="ECO:0000313" key="1">
    <source>
        <dbReference type="EMBL" id="XCN73292.1"/>
    </source>
</evidence>
<dbReference type="EMBL" id="CP159373">
    <property type="protein sequence ID" value="XCN73292.1"/>
    <property type="molecule type" value="Genomic_DNA"/>
</dbReference>
<dbReference type="Pfam" id="PF04392">
    <property type="entry name" value="ABC_sub_bind"/>
    <property type="match status" value="1"/>
</dbReference>